<protein>
    <submittedName>
        <fullName evidence="1">Uncharacterized protein</fullName>
    </submittedName>
</protein>
<evidence type="ECO:0000313" key="1">
    <source>
        <dbReference type="EMBL" id="QJA95959.1"/>
    </source>
</evidence>
<dbReference type="EMBL" id="MT143358">
    <property type="protein sequence ID" value="QJA95959.1"/>
    <property type="molecule type" value="Genomic_DNA"/>
</dbReference>
<dbReference type="AlphaFoldDB" id="A0A6M3LNY8"/>
<accession>A0A6M3LNY8</accession>
<sequence>MIVESKQRLTFRPDYTDNHGIDIQYTKKTESLHFFGWYDGFVGIPGGDINFIEFCKKLGVKKSTLKKAINEI</sequence>
<name>A0A6M3LNY8_9ZZZZ</name>
<gene>
    <name evidence="1" type="ORF">MM415B05042_0008</name>
</gene>
<organism evidence="1">
    <name type="scientific">viral metagenome</name>
    <dbReference type="NCBI Taxonomy" id="1070528"/>
    <lineage>
        <taxon>unclassified sequences</taxon>
        <taxon>metagenomes</taxon>
        <taxon>organismal metagenomes</taxon>
    </lineage>
</organism>
<proteinExistence type="predicted"/>
<reference evidence="1" key="1">
    <citation type="submission" date="2020-03" db="EMBL/GenBank/DDBJ databases">
        <title>The deep terrestrial virosphere.</title>
        <authorList>
            <person name="Holmfeldt K."/>
            <person name="Nilsson E."/>
            <person name="Simone D."/>
            <person name="Lopez-Fernandez M."/>
            <person name="Wu X."/>
            <person name="de Brujin I."/>
            <person name="Lundin D."/>
            <person name="Andersson A."/>
            <person name="Bertilsson S."/>
            <person name="Dopson M."/>
        </authorList>
    </citation>
    <scope>NUCLEOTIDE SEQUENCE</scope>
    <source>
        <strain evidence="1">MM415B05042</strain>
    </source>
</reference>